<dbReference type="EMBL" id="AGWQ01000002">
    <property type="protein sequence ID" value="EJZ88273.1"/>
    <property type="molecule type" value="Genomic_DNA"/>
</dbReference>
<keyword evidence="2" id="KW-1185">Reference proteome</keyword>
<dbReference type="eggNOG" id="COG1741">
    <property type="taxonomic scope" value="Bacteria"/>
</dbReference>
<proteinExistence type="predicted"/>
<protein>
    <submittedName>
        <fullName evidence="1">Uncharacterized protein</fullName>
    </submittedName>
</protein>
<organism evidence="1 2">
    <name type="scientific">Schaalia turicensis ACS-279-V-Col4</name>
    <dbReference type="NCBI Taxonomy" id="883077"/>
    <lineage>
        <taxon>Bacteria</taxon>
        <taxon>Bacillati</taxon>
        <taxon>Actinomycetota</taxon>
        <taxon>Actinomycetes</taxon>
        <taxon>Actinomycetales</taxon>
        <taxon>Actinomycetaceae</taxon>
        <taxon>Schaalia</taxon>
    </lineage>
</organism>
<evidence type="ECO:0000313" key="1">
    <source>
        <dbReference type="EMBL" id="EJZ88273.1"/>
    </source>
</evidence>
<reference evidence="1 2" key="1">
    <citation type="submission" date="2012-07" db="EMBL/GenBank/DDBJ databases">
        <title>The Genome Sequence of Actinomyces turicensis ACS-279-V-COL4.</title>
        <authorList>
            <consortium name="The Broad Institute Genome Sequencing Platform"/>
            <person name="Earl A."/>
            <person name="Ward D."/>
            <person name="Feldgarden M."/>
            <person name="Gevers D."/>
            <person name="Saerens B."/>
            <person name="Vaneechoutte M."/>
            <person name="Walker B."/>
            <person name="Young S.K."/>
            <person name="Zeng Q."/>
            <person name="Gargeya S."/>
            <person name="Fitzgerald M."/>
            <person name="Haas B."/>
            <person name="Abouelleil A."/>
            <person name="Alvarado L."/>
            <person name="Arachchi H.M."/>
            <person name="Berlin A."/>
            <person name="Chapman S.B."/>
            <person name="Goldberg J."/>
            <person name="Griggs A."/>
            <person name="Gujja S."/>
            <person name="Hansen M."/>
            <person name="Howarth C."/>
            <person name="Imamovic A."/>
            <person name="Larimer J."/>
            <person name="McCowen C."/>
            <person name="Montmayeur A."/>
            <person name="Murphy C."/>
            <person name="Neiman D."/>
            <person name="Pearson M."/>
            <person name="Priest M."/>
            <person name="Roberts A."/>
            <person name="Saif S."/>
            <person name="Shea T."/>
            <person name="Sisk P."/>
            <person name="Sykes S."/>
            <person name="Wortman J."/>
            <person name="Nusbaum C."/>
            <person name="Birren B."/>
        </authorList>
    </citation>
    <scope>NUCLEOTIDE SEQUENCE [LARGE SCALE GENOMIC DNA]</scope>
    <source>
        <strain evidence="1 2">ACS-279-V-Col4</strain>
    </source>
</reference>
<sequence>MTVARTLLQRRSLIGAWCFVDHYGPDRVLDVGGMGVAPEFPRVTIKPRLNVEPVARLDVRA</sequence>
<dbReference type="Proteomes" id="UP000003994">
    <property type="component" value="Unassembled WGS sequence"/>
</dbReference>
<name>K0YXC7_9ACTO</name>
<accession>K0YXC7</accession>
<dbReference type="STRING" id="883077.HMPREF9241_00134"/>
<dbReference type="HOGENOM" id="CLU_2912083_0_0_11"/>
<dbReference type="AlphaFoldDB" id="K0YXC7"/>
<evidence type="ECO:0000313" key="2">
    <source>
        <dbReference type="Proteomes" id="UP000003994"/>
    </source>
</evidence>
<gene>
    <name evidence="1" type="ORF">HMPREF9241_00134</name>
</gene>
<comment type="caution">
    <text evidence="1">The sequence shown here is derived from an EMBL/GenBank/DDBJ whole genome shotgun (WGS) entry which is preliminary data.</text>
</comment>